<gene>
    <name evidence="3" type="ORF">LY89DRAFT_729204</name>
</gene>
<organism evidence="3 4">
    <name type="scientific">Mollisia scopiformis</name>
    <name type="common">Conifer needle endophyte fungus</name>
    <name type="synonym">Phialocephala scopiformis</name>
    <dbReference type="NCBI Taxonomy" id="149040"/>
    <lineage>
        <taxon>Eukaryota</taxon>
        <taxon>Fungi</taxon>
        <taxon>Dikarya</taxon>
        <taxon>Ascomycota</taxon>
        <taxon>Pezizomycotina</taxon>
        <taxon>Leotiomycetes</taxon>
        <taxon>Helotiales</taxon>
        <taxon>Mollisiaceae</taxon>
        <taxon>Mollisia</taxon>
    </lineage>
</organism>
<keyword evidence="2" id="KW-0812">Transmembrane</keyword>
<feature type="region of interest" description="Disordered" evidence="1">
    <location>
        <begin position="41"/>
        <end position="76"/>
    </location>
</feature>
<feature type="compositionally biased region" description="Basic and acidic residues" evidence="1">
    <location>
        <begin position="228"/>
        <end position="238"/>
    </location>
</feature>
<feature type="compositionally biased region" description="Basic and acidic residues" evidence="1">
    <location>
        <begin position="245"/>
        <end position="256"/>
    </location>
</feature>
<evidence type="ECO:0000313" key="3">
    <source>
        <dbReference type="EMBL" id="KUJ21693.1"/>
    </source>
</evidence>
<accession>A0A194XNF9</accession>
<dbReference type="InParanoid" id="A0A194XNF9"/>
<dbReference type="EMBL" id="KQ947407">
    <property type="protein sequence ID" value="KUJ21693.1"/>
    <property type="molecule type" value="Genomic_DNA"/>
</dbReference>
<feature type="compositionally biased region" description="Basic and acidic residues" evidence="1">
    <location>
        <begin position="197"/>
        <end position="210"/>
    </location>
</feature>
<reference evidence="3 4" key="1">
    <citation type="submission" date="2015-10" db="EMBL/GenBank/DDBJ databases">
        <title>Full genome of DAOMC 229536 Phialocephala scopiformis, a fungal endophyte of spruce producing the potent anti-insectan compound rugulosin.</title>
        <authorList>
            <consortium name="DOE Joint Genome Institute"/>
            <person name="Walker A.K."/>
            <person name="Frasz S.L."/>
            <person name="Seifert K.A."/>
            <person name="Miller J.D."/>
            <person name="Mondo S.J."/>
            <person name="Labutti K."/>
            <person name="Lipzen A."/>
            <person name="Dockter R."/>
            <person name="Kennedy M."/>
            <person name="Grigoriev I.V."/>
            <person name="Spatafora J.W."/>
        </authorList>
    </citation>
    <scope>NUCLEOTIDE SEQUENCE [LARGE SCALE GENOMIC DNA]</scope>
    <source>
        <strain evidence="3 4">CBS 120377</strain>
    </source>
</reference>
<evidence type="ECO:0000256" key="1">
    <source>
        <dbReference type="SAM" id="MobiDB-lite"/>
    </source>
</evidence>
<dbReference type="RefSeq" id="XP_018076048.1">
    <property type="nucleotide sequence ID" value="XM_018219355.1"/>
</dbReference>
<keyword evidence="2" id="KW-0472">Membrane</keyword>
<feature type="compositionally biased region" description="Gly residues" evidence="1">
    <location>
        <begin position="186"/>
        <end position="196"/>
    </location>
</feature>
<proteinExistence type="predicted"/>
<feature type="transmembrane region" description="Helical" evidence="2">
    <location>
        <begin position="82"/>
        <end position="102"/>
    </location>
</feature>
<feature type="compositionally biased region" description="Low complexity" evidence="1">
    <location>
        <begin position="56"/>
        <end position="68"/>
    </location>
</feature>
<dbReference type="AlphaFoldDB" id="A0A194XNF9"/>
<dbReference type="Proteomes" id="UP000070700">
    <property type="component" value="Unassembled WGS sequence"/>
</dbReference>
<dbReference type="GeneID" id="28829081"/>
<sequence>MPPFPITRLPDAQRLQLDLRQNQDVVTLTLPRISTTITTIVTLGGSNPTPTPNPNPITTSPNPQSTSPVISGGGGGGTSNSATIGAILGSLIGFLVIMLLLFCCCSNNATFSWPWFAFWRRGGSESSGDSYYSYDDVSEVRVRGGGGERKMAFGVTRPGKVRVGRRRGDAVRVKRTIDERDRGSEKGGGLKGGGGREWGERELGHERDGGLKGGNRGENARNANIRDGGVRGSERDGGLKGGGGGRREWGEKESVRKGSIRGGPTRGGVSERSYRRRSVERRRDGCWGRFLRGNARRERVVERDRHSWAGKREREFDDELEYVDD</sequence>
<feature type="region of interest" description="Disordered" evidence="1">
    <location>
        <begin position="164"/>
        <end position="281"/>
    </location>
</feature>
<dbReference type="KEGG" id="psco:LY89DRAFT_729204"/>
<feature type="compositionally biased region" description="Basic and acidic residues" evidence="1">
    <location>
        <begin position="166"/>
        <end position="185"/>
    </location>
</feature>
<name>A0A194XNF9_MOLSC</name>
<protein>
    <submittedName>
        <fullName evidence="3">Uncharacterized protein</fullName>
    </submittedName>
</protein>
<keyword evidence="2" id="KW-1133">Transmembrane helix</keyword>
<evidence type="ECO:0000256" key="2">
    <source>
        <dbReference type="SAM" id="Phobius"/>
    </source>
</evidence>
<evidence type="ECO:0000313" key="4">
    <source>
        <dbReference type="Proteomes" id="UP000070700"/>
    </source>
</evidence>
<keyword evidence="4" id="KW-1185">Reference proteome</keyword>